<dbReference type="Proteomes" id="UP000436047">
    <property type="component" value="Unassembled WGS sequence"/>
</dbReference>
<feature type="coiled-coil region" evidence="1">
    <location>
        <begin position="45"/>
        <end position="72"/>
    </location>
</feature>
<keyword evidence="3" id="KW-1185">Reference proteome</keyword>
<evidence type="ECO:0000313" key="3">
    <source>
        <dbReference type="Proteomes" id="UP000436047"/>
    </source>
</evidence>
<gene>
    <name evidence="2" type="ORF">FYJ45_19765</name>
</gene>
<dbReference type="EMBL" id="VUMI01000038">
    <property type="protein sequence ID" value="MSS90434.1"/>
    <property type="molecule type" value="Genomic_DNA"/>
</dbReference>
<comment type="caution">
    <text evidence="2">The sequence shown here is derived from an EMBL/GenBank/DDBJ whole genome shotgun (WGS) entry which is preliminary data.</text>
</comment>
<sequence length="85" mass="9778">MVRRHTMTKQEKIKDLQERLELYKGREKEMLTGGVQSYGVGSRNATRYNTDLAQVRTAIKEIEAEISALECKTPRKAVGVIPRDW</sequence>
<name>A0A6N7WL34_9FIRM</name>
<evidence type="ECO:0000256" key="1">
    <source>
        <dbReference type="SAM" id="Coils"/>
    </source>
</evidence>
<proteinExistence type="predicted"/>
<keyword evidence="1" id="KW-0175">Coiled coil</keyword>
<dbReference type="AlphaFoldDB" id="A0A6N7WL34"/>
<reference evidence="2 3" key="1">
    <citation type="submission" date="2019-08" db="EMBL/GenBank/DDBJ databases">
        <title>In-depth cultivation of the pig gut microbiome towards novel bacterial diversity and tailored functional studies.</title>
        <authorList>
            <person name="Wylensek D."/>
            <person name="Hitch T.C.A."/>
            <person name="Clavel T."/>
        </authorList>
    </citation>
    <scope>NUCLEOTIDE SEQUENCE [LARGE SCALE GENOMIC DNA]</scope>
    <source>
        <strain evidence="2 3">WCA-389-WT-23B</strain>
    </source>
</reference>
<evidence type="ECO:0000313" key="2">
    <source>
        <dbReference type="EMBL" id="MSS90434.1"/>
    </source>
</evidence>
<organism evidence="2 3">
    <name type="scientific">Eisenbergiella porci</name>
    <dbReference type="NCBI Taxonomy" id="2652274"/>
    <lineage>
        <taxon>Bacteria</taxon>
        <taxon>Bacillati</taxon>
        <taxon>Bacillota</taxon>
        <taxon>Clostridia</taxon>
        <taxon>Lachnospirales</taxon>
        <taxon>Lachnospiraceae</taxon>
        <taxon>Eisenbergiella</taxon>
    </lineage>
</organism>
<protein>
    <submittedName>
        <fullName evidence="2">Uncharacterized protein</fullName>
    </submittedName>
</protein>
<accession>A0A6N7WL34</accession>